<evidence type="ECO:0000313" key="2">
    <source>
        <dbReference type="EMBL" id="KKK69717.1"/>
    </source>
</evidence>
<gene>
    <name evidence="2" type="ORF">LCGC14_2931260</name>
</gene>
<organism evidence="2">
    <name type="scientific">marine sediment metagenome</name>
    <dbReference type="NCBI Taxonomy" id="412755"/>
    <lineage>
        <taxon>unclassified sequences</taxon>
        <taxon>metagenomes</taxon>
        <taxon>ecological metagenomes</taxon>
    </lineage>
</organism>
<feature type="compositionally biased region" description="Low complexity" evidence="1">
    <location>
        <begin position="1"/>
        <end position="19"/>
    </location>
</feature>
<comment type="caution">
    <text evidence="2">The sequence shown here is derived from an EMBL/GenBank/DDBJ whole genome shotgun (WGS) entry which is preliminary data.</text>
</comment>
<accession>A0A0F8XKT1</accession>
<reference evidence="2" key="1">
    <citation type="journal article" date="2015" name="Nature">
        <title>Complex archaea that bridge the gap between prokaryotes and eukaryotes.</title>
        <authorList>
            <person name="Spang A."/>
            <person name="Saw J.H."/>
            <person name="Jorgensen S.L."/>
            <person name="Zaremba-Niedzwiedzka K."/>
            <person name="Martijn J."/>
            <person name="Lind A.E."/>
            <person name="van Eijk R."/>
            <person name="Schleper C."/>
            <person name="Guy L."/>
            <person name="Ettema T.J."/>
        </authorList>
    </citation>
    <scope>NUCLEOTIDE SEQUENCE</scope>
</reference>
<feature type="non-terminal residue" evidence="2">
    <location>
        <position position="1"/>
    </location>
</feature>
<feature type="region of interest" description="Disordered" evidence="1">
    <location>
        <begin position="1"/>
        <end position="43"/>
    </location>
</feature>
<proteinExistence type="predicted"/>
<evidence type="ECO:0000256" key="1">
    <source>
        <dbReference type="SAM" id="MobiDB-lite"/>
    </source>
</evidence>
<sequence length="140" mass="15476">PPRIPTRISPPITYVISPTKRPPRRPPRLPSLTKGKPTEEKPTGLLTVFVRRRGKFSPIATGLTPTQAFAVGRKRVGTTLAATFKIVGVPKGYKPKIPTGFRAKPTKEGILFIEKRGLRLSTTPETREIQFAKLVKGGRR</sequence>
<name>A0A0F8XKT1_9ZZZZ</name>
<dbReference type="AlphaFoldDB" id="A0A0F8XKT1"/>
<protein>
    <submittedName>
        <fullName evidence="2">Uncharacterized protein</fullName>
    </submittedName>
</protein>
<dbReference type="EMBL" id="LAZR01058519">
    <property type="protein sequence ID" value="KKK69717.1"/>
    <property type="molecule type" value="Genomic_DNA"/>
</dbReference>